<proteinExistence type="predicted"/>
<feature type="domain" description="DUF7382" evidence="3">
    <location>
        <begin position="52"/>
        <end position="115"/>
    </location>
</feature>
<reference evidence="5" key="1">
    <citation type="submission" date="2016-10" db="EMBL/GenBank/DDBJ databases">
        <authorList>
            <person name="Varghese N."/>
            <person name="Submissions S."/>
        </authorList>
    </citation>
    <scope>NUCLEOTIDE SEQUENCE [LARGE SCALE GENOMIC DNA]</scope>
    <source>
        <strain evidence="5">CGMCC 1.10121</strain>
    </source>
</reference>
<name>A0A1H8VYB0_9EURY</name>
<evidence type="ECO:0000259" key="3">
    <source>
        <dbReference type="Pfam" id="PF24107"/>
    </source>
</evidence>
<organism evidence="4 5">
    <name type="scientific">Halogranum amylolyticum</name>
    <dbReference type="NCBI Taxonomy" id="660520"/>
    <lineage>
        <taxon>Archaea</taxon>
        <taxon>Methanobacteriati</taxon>
        <taxon>Methanobacteriota</taxon>
        <taxon>Stenosarchaea group</taxon>
        <taxon>Halobacteria</taxon>
        <taxon>Halobacteriales</taxon>
        <taxon>Haloferacaceae</taxon>
    </lineage>
</organism>
<dbReference type="InterPro" id="IPR055806">
    <property type="entry name" value="DUF7382"/>
</dbReference>
<evidence type="ECO:0000313" key="5">
    <source>
        <dbReference type="Proteomes" id="UP000199126"/>
    </source>
</evidence>
<sequence>MLDRFHEISRSQSFQADERAIEGLPIRLVIALVVGVASLSVMMNMLGGLQGLSVTELDARPSPEVVTPGERSVELTVVGADGDPVSDATVVVKGGTADIDGVKTATTGSDGRASVRVDPSLRPNREDGTLVVDVKPPAGSEFVDERGNTEILVVSE</sequence>
<gene>
    <name evidence="4" type="ORF">SAMN04487948_1213</name>
</gene>
<evidence type="ECO:0000256" key="2">
    <source>
        <dbReference type="SAM" id="Phobius"/>
    </source>
</evidence>
<keyword evidence="5" id="KW-1185">Reference proteome</keyword>
<dbReference type="Proteomes" id="UP000199126">
    <property type="component" value="Unassembled WGS sequence"/>
</dbReference>
<dbReference type="OrthoDB" id="300879at2157"/>
<dbReference type="RefSeq" id="WP_089827398.1">
    <property type="nucleotide sequence ID" value="NZ_FODV01000021.1"/>
</dbReference>
<feature type="transmembrane region" description="Helical" evidence="2">
    <location>
        <begin position="24"/>
        <end position="43"/>
    </location>
</feature>
<keyword evidence="2" id="KW-0812">Transmembrane</keyword>
<feature type="region of interest" description="Disordered" evidence="1">
    <location>
        <begin position="103"/>
        <end position="132"/>
    </location>
</feature>
<keyword evidence="2" id="KW-1133">Transmembrane helix</keyword>
<accession>A0A1H8VYB0</accession>
<dbReference type="AlphaFoldDB" id="A0A1H8VYB0"/>
<keyword evidence="2" id="KW-0472">Membrane</keyword>
<dbReference type="EMBL" id="FODV01000021">
    <property type="protein sequence ID" value="SEP20294.1"/>
    <property type="molecule type" value="Genomic_DNA"/>
</dbReference>
<protein>
    <recommendedName>
        <fullName evidence="3">DUF7382 domain-containing protein</fullName>
    </recommendedName>
</protein>
<dbReference type="Pfam" id="PF24107">
    <property type="entry name" value="DUF7382"/>
    <property type="match status" value="1"/>
</dbReference>
<evidence type="ECO:0000313" key="4">
    <source>
        <dbReference type="EMBL" id="SEP20294.1"/>
    </source>
</evidence>
<evidence type="ECO:0000256" key="1">
    <source>
        <dbReference type="SAM" id="MobiDB-lite"/>
    </source>
</evidence>